<evidence type="ECO:0000259" key="2">
    <source>
        <dbReference type="Pfam" id="PF00884"/>
    </source>
</evidence>
<keyword evidence="1" id="KW-0732">Signal</keyword>
<dbReference type="PANTHER" id="PTHR43751">
    <property type="entry name" value="SULFATASE"/>
    <property type="match status" value="1"/>
</dbReference>
<dbReference type="Gene3D" id="3.40.720.10">
    <property type="entry name" value="Alkaline Phosphatase, subunit A"/>
    <property type="match status" value="1"/>
</dbReference>
<dbReference type="Pfam" id="PF00884">
    <property type="entry name" value="Sulfatase"/>
    <property type="match status" value="2"/>
</dbReference>
<feature type="domain" description="Sulfatase N-terminal" evidence="2">
    <location>
        <begin position="140"/>
        <end position="285"/>
    </location>
</feature>
<feature type="chain" id="PRO_5041970893" evidence="1">
    <location>
        <begin position="16"/>
        <end position="465"/>
    </location>
</feature>
<dbReference type="Proteomes" id="UP000634206">
    <property type="component" value="Unassembled WGS sequence"/>
</dbReference>
<dbReference type="InterPro" id="IPR052701">
    <property type="entry name" value="GAG_Ulvan_Degrading_Sulfatases"/>
</dbReference>
<gene>
    <name evidence="3" type="ORF">JIN83_07535</name>
</gene>
<dbReference type="InterPro" id="IPR017850">
    <property type="entry name" value="Alkaline_phosphatase_core_sf"/>
</dbReference>
<reference evidence="3" key="1">
    <citation type="submission" date="2021-01" db="EMBL/GenBank/DDBJ databases">
        <title>Modified the classification status of verrucomicrobia.</title>
        <authorList>
            <person name="Feng X."/>
        </authorList>
    </citation>
    <scope>NUCLEOTIDE SEQUENCE</scope>
    <source>
        <strain evidence="3">5K15</strain>
    </source>
</reference>
<dbReference type="PANTHER" id="PTHR43751:SF1">
    <property type="entry name" value="SULFATASE ATSG-RELATED"/>
    <property type="match status" value="1"/>
</dbReference>
<organism evidence="3 4">
    <name type="scientific">Oceaniferula flava</name>
    <dbReference type="NCBI Taxonomy" id="2800421"/>
    <lineage>
        <taxon>Bacteria</taxon>
        <taxon>Pseudomonadati</taxon>
        <taxon>Verrucomicrobiota</taxon>
        <taxon>Verrucomicrobiia</taxon>
        <taxon>Verrucomicrobiales</taxon>
        <taxon>Verrucomicrobiaceae</taxon>
        <taxon>Oceaniferula</taxon>
    </lineage>
</organism>
<evidence type="ECO:0000256" key="1">
    <source>
        <dbReference type="SAM" id="SignalP"/>
    </source>
</evidence>
<name>A0AAE2SD66_9BACT</name>
<evidence type="ECO:0000313" key="4">
    <source>
        <dbReference type="Proteomes" id="UP000634206"/>
    </source>
</evidence>
<keyword evidence="4" id="KW-1185">Reference proteome</keyword>
<dbReference type="CDD" id="cd16027">
    <property type="entry name" value="SGSH"/>
    <property type="match status" value="1"/>
</dbReference>
<dbReference type="AlphaFoldDB" id="A0AAE2SD66"/>
<dbReference type="EMBL" id="JAENIG010000004">
    <property type="protein sequence ID" value="MBK1854807.1"/>
    <property type="molecule type" value="Genomic_DNA"/>
</dbReference>
<accession>A0AAE2SD66</accession>
<evidence type="ECO:0000313" key="3">
    <source>
        <dbReference type="EMBL" id="MBK1854807.1"/>
    </source>
</evidence>
<proteinExistence type="predicted"/>
<dbReference type="InterPro" id="IPR000917">
    <property type="entry name" value="Sulfatase_N"/>
</dbReference>
<dbReference type="RefSeq" id="WP_309489418.1">
    <property type="nucleotide sequence ID" value="NZ_JAENIG010000004.1"/>
</dbReference>
<feature type="signal peptide" evidence="1">
    <location>
        <begin position="1"/>
        <end position="15"/>
    </location>
</feature>
<dbReference type="SUPFAM" id="SSF53649">
    <property type="entry name" value="Alkaline phosphatase-like"/>
    <property type="match status" value="1"/>
</dbReference>
<sequence>MSCWLVLMFSAASLAAETKPPNIVFCIADDWGWPHASVYGDKVVKTPTFNRIAEQGVLFEHAFVASPSCTPSRNAALTGQYHWRLGPGANLWSQFPEGIDTYPRMLEQAGYYVGSYRKAFGPGRDLPSPVAGDKVRSVDEFFKKRPAGQAFCFWFGSSDPHRSYKKGSGVASGMKLEEVQVPPYYPDTETVRSDICDYYFEVQRFDREVGELLEKLEAMGELSNTLVVMTGDHGWPFPRGKSNLYDAGTRVPLAMMWGDQLKHGRTIKDFVSFVDLAPTFLDLAGLKRPDSMSGHSLLPLLKSEQQGWLDSSRGSVIFGKERHTPCQETGQLAAACRAIRTVDFLYIHNFFPDRWPAGAPKAEHRSNWGDCDDGPTKNEILKHRNDPQGKQFYQLSFGKRPQDELYQLSTDPHQMHNLAENPEYAETLVRLKTQLMQELTASGDLRMQGKGHIYESYGYKQYGNR</sequence>
<comment type="caution">
    <text evidence="3">The sequence shown here is derived from an EMBL/GenBank/DDBJ whole genome shotgun (WGS) entry which is preliminary data.</text>
</comment>
<protein>
    <submittedName>
        <fullName evidence="3">Sulfatase</fullName>
    </submittedName>
</protein>
<feature type="domain" description="Sulfatase N-terminal" evidence="2">
    <location>
        <begin position="21"/>
        <end position="116"/>
    </location>
</feature>